<dbReference type="AlphaFoldDB" id="A0A2A5ACY4"/>
<accession>A0A2A5ACY4</accession>
<evidence type="ECO:0000313" key="1">
    <source>
        <dbReference type="EMBL" id="PCJ17119.1"/>
    </source>
</evidence>
<gene>
    <name evidence="1" type="ORF">COA96_17980</name>
</gene>
<sequence>GWSAGGPGMAQWNGKTVPLAKPRYTHQLPTSHFLLAYLIAERTHWVRGPVFSAACTRPGFSRSVRSPKTRSPSVARCYALIAAKTGAPDPALAVPFNIESQISILFKP</sequence>
<evidence type="ECO:0000313" key="2">
    <source>
        <dbReference type="Proteomes" id="UP000218327"/>
    </source>
</evidence>
<name>A0A2A5ACY4_9GAMM</name>
<reference evidence="2" key="1">
    <citation type="submission" date="2017-08" db="EMBL/GenBank/DDBJ databases">
        <title>A dynamic microbial community with high functional redundancy inhabits the cold, oxic subseafloor aquifer.</title>
        <authorList>
            <person name="Tully B.J."/>
            <person name="Wheat C.G."/>
            <person name="Glazer B.T."/>
            <person name="Huber J.A."/>
        </authorList>
    </citation>
    <scope>NUCLEOTIDE SEQUENCE [LARGE SCALE GENOMIC DNA]</scope>
</reference>
<organism evidence="1 2">
    <name type="scientific">SAR86 cluster bacterium</name>
    <dbReference type="NCBI Taxonomy" id="2030880"/>
    <lineage>
        <taxon>Bacteria</taxon>
        <taxon>Pseudomonadati</taxon>
        <taxon>Pseudomonadota</taxon>
        <taxon>Gammaproteobacteria</taxon>
        <taxon>SAR86 cluster</taxon>
    </lineage>
</organism>
<dbReference type="EMBL" id="NVVJ01000110">
    <property type="protein sequence ID" value="PCJ17119.1"/>
    <property type="molecule type" value="Genomic_DNA"/>
</dbReference>
<dbReference type="Proteomes" id="UP000218327">
    <property type="component" value="Unassembled WGS sequence"/>
</dbReference>
<protein>
    <submittedName>
        <fullName evidence="1">Uncharacterized protein</fullName>
    </submittedName>
</protein>
<feature type="non-terminal residue" evidence="1">
    <location>
        <position position="1"/>
    </location>
</feature>
<comment type="caution">
    <text evidence="1">The sequence shown here is derived from an EMBL/GenBank/DDBJ whole genome shotgun (WGS) entry which is preliminary data.</text>
</comment>
<proteinExistence type="predicted"/>